<evidence type="ECO:0000313" key="2">
    <source>
        <dbReference type="EMBL" id="CAH3020550.1"/>
    </source>
</evidence>
<dbReference type="EMBL" id="CALNXI010000151">
    <property type="protein sequence ID" value="CAH3020550.1"/>
    <property type="molecule type" value="Genomic_DNA"/>
</dbReference>
<reference evidence="2 3" key="1">
    <citation type="submission" date="2022-05" db="EMBL/GenBank/DDBJ databases">
        <authorList>
            <consortium name="Genoscope - CEA"/>
            <person name="William W."/>
        </authorList>
    </citation>
    <scope>NUCLEOTIDE SEQUENCE [LARGE SCALE GENOMIC DNA]</scope>
</reference>
<proteinExistence type="predicted"/>
<name>A0ABN8LY67_9CNID</name>
<accession>A0ABN8LY67</accession>
<dbReference type="Proteomes" id="UP001159427">
    <property type="component" value="Unassembled WGS sequence"/>
</dbReference>
<keyword evidence="3" id="KW-1185">Reference proteome</keyword>
<gene>
    <name evidence="2" type="ORF">PEVE_00007666</name>
</gene>
<sequence length="134" mass="14989">MANTDGGTFCIFKFLLRENHRIADEMGSINKFWKDCTHCFTMTSRKKQGKKFRRNYIMGYINSTIDETSSSTRSRKATRPTGHPGALRTRRTTWPTRGLQGTKGDSCPGRRQGPKGYTGAQGPKGEARSQGVLP</sequence>
<evidence type="ECO:0000256" key="1">
    <source>
        <dbReference type="SAM" id="MobiDB-lite"/>
    </source>
</evidence>
<feature type="region of interest" description="Disordered" evidence="1">
    <location>
        <begin position="64"/>
        <end position="134"/>
    </location>
</feature>
<comment type="caution">
    <text evidence="2">The sequence shown here is derived from an EMBL/GenBank/DDBJ whole genome shotgun (WGS) entry which is preliminary data.</text>
</comment>
<protein>
    <submittedName>
        <fullName evidence="2">Uncharacterized protein</fullName>
    </submittedName>
</protein>
<organism evidence="2 3">
    <name type="scientific">Porites evermanni</name>
    <dbReference type="NCBI Taxonomy" id="104178"/>
    <lineage>
        <taxon>Eukaryota</taxon>
        <taxon>Metazoa</taxon>
        <taxon>Cnidaria</taxon>
        <taxon>Anthozoa</taxon>
        <taxon>Hexacorallia</taxon>
        <taxon>Scleractinia</taxon>
        <taxon>Fungiina</taxon>
        <taxon>Poritidae</taxon>
        <taxon>Porites</taxon>
    </lineage>
</organism>
<evidence type="ECO:0000313" key="3">
    <source>
        <dbReference type="Proteomes" id="UP001159427"/>
    </source>
</evidence>